<proteinExistence type="predicted"/>
<dbReference type="EMBL" id="AP019620">
    <property type="protein sequence ID" value="BBJ37415.1"/>
    <property type="molecule type" value="Genomic_DNA"/>
</dbReference>
<reference evidence="2 3" key="1">
    <citation type="journal article" date="2020" name="Int. J. Syst. Evol. Microbiol.">
        <title>Reclassification of Streptomyces castelarensis and Streptomyces sporoclivatus as later heterotypic synonyms of Streptomyces antimycoticus.</title>
        <authorList>
            <person name="Komaki H."/>
            <person name="Tamura T."/>
        </authorList>
    </citation>
    <scope>NUCLEOTIDE SEQUENCE [LARGE SCALE GENOMIC DNA]</scope>
    <source>
        <strain evidence="2 3">NBRC 100767</strain>
    </source>
</reference>
<evidence type="ECO:0000259" key="1">
    <source>
        <dbReference type="Pfam" id="PF06527"/>
    </source>
</evidence>
<feature type="domain" description="TniQ" evidence="1">
    <location>
        <begin position="14"/>
        <end position="147"/>
    </location>
</feature>
<dbReference type="Pfam" id="PF06527">
    <property type="entry name" value="TniQ"/>
    <property type="match status" value="1"/>
</dbReference>
<organism evidence="2 3">
    <name type="scientific">Streptomyces antimycoticus</name>
    <dbReference type="NCBI Taxonomy" id="68175"/>
    <lineage>
        <taxon>Bacteria</taxon>
        <taxon>Bacillati</taxon>
        <taxon>Actinomycetota</taxon>
        <taxon>Actinomycetes</taxon>
        <taxon>Kitasatosporales</taxon>
        <taxon>Streptomycetaceae</taxon>
        <taxon>Streptomyces</taxon>
        <taxon>Streptomyces violaceusniger group</taxon>
    </lineage>
</organism>
<sequence>MSREAGMEEAAPRPVGLEPVPGESAGSFVRRLAHINDVPVADVLREAGARRVQEWDPCAHEVFFSDQAVDRLAVMAWRTPEELRRTLPTLAVGAGSGRQRPVRIVPWPTQWTVLEPCAGCLARRDDVVAPVWLASGERWHVCMRHGRWLRDASEGGPGQVNLAELKEVVQAHRRWARLQQRVGPYARALLADALQVAGCWWQSRQMGSETVWAQRERVLGTGRQLWSVPLVVYPEAVILTEAMAVYERQRCWGREFDNGAPGWVSRRWLAFVGERLNMSEEMERGGYRMLREWTLQHRVTAPVVARLAQQSPPPGYRSERLRPMEPHLTLPERGPLEDASCLRWRLGQAVTDLV</sequence>
<name>A0A499UA24_9ACTN</name>
<dbReference type="Proteomes" id="UP000463951">
    <property type="component" value="Chromosome"/>
</dbReference>
<protein>
    <recommendedName>
        <fullName evidence="1">TniQ domain-containing protein</fullName>
    </recommendedName>
</protein>
<evidence type="ECO:0000313" key="3">
    <source>
        <dbReference type="Proteomes" id="UP000463951"/>
    </source>
</evidence>
<dbReference type="AlphaFoldDB" id="A0A499UA24"/>
<evidence type="ECO:0000313" key="2">
    <source>
        <dbReference type="EMBL" id="BBJ37415.1"/>
    </source>
</evidence>
<dbReference type="InterPro" id="IPR009492">
    <property type="entry name" value="TniQ"/>
</dbReference>
<accession>A0A499UA24</accession>
<gene>
    <name evidence="2" type="ORF">SSPO_001330</name>
</gene>